<keyword evidence="1" id="KW-0479">Metal-binding</keyword>
<evidence type="ECO:0000313" key="6">
    <source>
        <dbReference type="EMBL" id="MFH4975600.1"/>
    </source>
</evidence>
<keyword evidence="7" id="KW-1185">Reference proteome</keyword>
<evidence type="ECO:0000256" key="2">
    <source>
        <dbReference type="ARBA" id="ARBA00022771"/>
    </source>
</evidence>
<sequence length="116" mass="13290">MSIKWREIIESCSYCYFDSSTMVLCLICLFEKEQIDIQPLPCGHSFCRDCLARCTISRRCPSSMCQCIRRANVVVDEADEVLNESCLQNKTYSKHEFETKDTSDLRGTLKNLTSVG</sequence>
<dbReference type="Gene3D" id="3.30.40.10">
    <property type="entry name" value="Zinc/RING finger domain, C3HC4 (zinc finger)"/>
    <property type="match status" value="1"/>
</dbReference>
<evidence type="ECO:0000259" key="5">
    <source>
        <dbReference type="PROSITE" id="PS50089"/>
    </source>
</evidence>
<feature type="domain" description="RING-type" evidence="5">
    <location>
        <begin position="25"/>
        <end position="61"/>
    </location>
</feature>
<dbReference type="Pfam" id="PF13639">
    <property type="entry name" value="zf-RING_2"/>
    <property type="match status" value="1"/>
</dbReference>
<evidence type="ECO:0000256" key="1">
    <source>
        <dbReference type="ARBA" id="ARBA00022723"/>
    </source>
</evidence>
<dbReference type="InterPro" id="IPR001841">
    <property type="entry name" value="Znf_RING"/>
</dbReference>
<evidence type="ECO:0000313" key="7">
    <source>
        <dbReference type="Proteomes" id="UP001608902"/>
    </source>
</evidence>
<keyword evidence="2 4" id="KW-0863">Zinc-finger</keyword>
<dbReference type="AlphaFoldDB" id="A0ABD6EH01"/>
<comment type="caution">
    <text evidence="6">The sequence shown here is derived from an EMBL/GenBank/DDBJ whole genome shotgun (WGS) entry which is preliminary data.</text>
</comment>
<proteinExistence type="predicted"/>
<dbReference type="EMBL" id="JBGFUD010001007">
    <property type="protein sequence ID" value="MFH4975600.1"/>
    <property type="molecule type" value="Genomic_DNA"/>
</dbReference>
<organism evidence="6 7">
    <name type="scientific">Gnathostoma spinigerum</name>
    <dbReference type="NCBI Taxonomy" id="75299"/>
    <lineage>
        <taxon>Eukaryota</taxon>
        <taxon>Metazoa</taxon>
        <taxon>Ecdysozoa</taxon>
        <taxon>Nematoda</taxon>
        <taxon>Chromadorea</taxon>
        <taxon>Rhabditida</taxon>
        <taxon>Spirurina</taxon>
        <taxon>Gnathostomatomorpha</taxon>
        <taxon>Gnathostomatoidea</taxon>
        <taxon>Gnathostomatidae</taxon>
        <taxon>Gnathostoma</taxon>
    </lineage>
</organism>
<reference evidence="6 7" key="1">
    <citation type="submission" date="2024-08" db="EMBL/GenBank/DDBJ databases">
        <title>Gnathostoma spinigerum genome.</title>
        <authorList>
            <person name="Gonzalez-Bertolin B."/>
            <person name="Monzon S."/>
            <person name="Zaballos A."/>
            <person name="Jimenez P."/>
            <person name="Dekumyoy P."/>
            <person name="Varona S."/>
            <person name="Cuesta I."/>
            <person name="Sumanam S."/>
            <person name="Adisakwattana P."/>
            <person name="Gasser R.B."/>
            <person name="Hernandez-Gonzalez A."/>
            <person name="Young N.D."/>
            <person name="Perteguer M.J."/>
        </authorList>
    </citation>
    <scope>NUCLEOTIDE SEQUENCE [LARGE SCALE GENOMIC DNA]</scope>
    <source>
        <strain evidence="6">AL3</strain>
        <tissue evidence="6">Liver</tissue>
    </source>
</reference>
<dbReference type="PROSITE" id="PS00518">
    <property type="entry name" value="ZF_RING_1"/>
    <property type="match status" value="1"/>
</dbReference>
<dbReference type="InterPro" id="IPR013083">
    <property type="entry name" value="Znf_RING/FYVE/PHD"/>
</dbReference>
<dbReference type="InterPro" id="IPR017907">
    <property type="entry name" value="Znf_RING_CS"/>
</dbReference>
<dbReference type="PROSITE" id="PS50089">
    <property type="entry name" value="ZF_RING_2"/>
    <property type="match status" value="1"/>
</dbReference>
<evidence type="ECO:0000256" key="4">
    <source>
        <dbReference type="PROSITE-ProRule" id="PRU00175"/>
    </source>
</evidence>
<gene>
    <name evidence="6" type="ORF">AB6A40_002309</name>
</gene>
<dbReference type="GO" id="GO:0008270">
    <property type="term" value="F:zinc ion binding"/>
    <property type="evidence" value="ECO:0007669"/>
    <property type="project" value="UniProtKB-KW"/>
</dbReference>
<dbReference type="SUPFAM" id="SSF57850">
    <property type="entry name" value="RING/U-box"/>
    <property type="match status" value="1"/>
</dbReference>
<evidence type="ECO:0000256" key="3">
    <source>
        <dbReference type="ARBA" id="ARBA00022833"/>
    </source>
</evidence>
<name>A0ABD6EH01_9BILA</name>
<accession>A0ABD6EH01</accession>
<keyword evidence="3" id="KW-0862">Zinc</keyword>
<dbReference type="Proteomes" id="UP001608902">
    <property type="component" value="Unassembled WGS sequence"/>
</dbReference>
<protein>
    <recommendedName>
        <fullName evidence="5">RING-type domain-containing protein</fullName>
    </recommendedName>
</protein>